<dbReference type="AlphaFoldDB" id="A0AA43TVN8"/>
<evidence type="ECO:0000313" key="2">
    <source>
        <dbReference type="EMBL" id="MDI1489629.1"/>
    </source>
</evidence>
<accession>A0AA43TVN8</accession>
<feature type="transmembrane region" description="Helical" evidence="1">
    <location>
        <begin position="69"/>
        <end position="90"/>
    </location>
</feature>
<dbReference type="Proteomes" id="UP001161017">
    <property type="component" value="Unassembled WGS sequence"/>
</dbReference>
<dbReference type="EMBL" id="JAPUFD010000010">
    <property type="protein sequence ID" value="MDI1489629.1"/>
    <property type="molecule type" value="Genomic_DNA"/>
</dbReference>
<gene>
    <name evidence="2" type="ORF">OHK93_000826</name>
</gene>
<protein>
    <submittedName>
        <fullName evidence="2">Uncharacterized protein</fullName>
    </submittedName>
</protein>
<feature type="transmembrane region" description="Helical" evidence="1">
    <location>
        <begin position="132"/>
        <end position="154"/>
    </location>
</feature>
<name>A0AA43TVN8_9LECA</name>
<evidence type="ECO:0000313" key="3">
    <source>
        <dbReference type="Proteomes" id="UP001161017"/>
    </source>
</evidence>
<feature type="transmembrane region" description="Helical" evidence="1">
    <location>
        <begin position="17"/>
        <end position="38"/>
    </location>
</feature>
<keyword evidence="1" id="KW-0812">Transmembrane</keyword>
<organism evidence="2 3">
    <name type="scientific">Ramalina farinacea</name>
    <dbReference type="NCBI Taxonomy" id="258253"/>
    <lineage>
        <taxon>Eukaryota</taxon>
        <taxon>Fungi</taxon>
        <taxon>Dikarya</taxon>
        <taxon>Ascomycota</taxon>
        <taxon>Pezizomycotina</taxon>
        <taxon>Lecanoromycetes</taxon>
        <taxon>OSLEUM clade</taxon>
        <taxon>Lecanoromycetidae</taxon>
        <taxon>Lecanorales</taxon>
        <taxon>Lecanorineae</taxon>
        <taxon>Ramalinaceae</taxon>
        <taxon>Ramalina</taxon>
    </lineage>
</organism>
<comment type="caution">
    <text evidence="2">The sequence shown here is derived from an EMBL/GenBank/DDBJ whole genome shotgun (WGS) entry which is preliminary data.</text>
</comment>
<feature type="transmembrane region" description="Helical" evidence="1">
    <location>
        <begin position="102"/>
        <end position="120"/>
    </location>
</feature>
<keyword evidence="1" id="KW-1133">Transmembrane helix</keyword>
<keyword evidence="1" id="KW-0472">Membrane</keyword>
<reference evidence="2" key="1">
    <citation type="journal article" date="2023" name="Genome Biol. Evol.">
        <title>First Whole Genome Sequence and Flow Cytometry Genome Size Data for the Lichen-Forming Fungus Ramalina farinacea (Ascomycota).</title>
        <authorList>
            <person name="Llewellyn T."/>
            <person name="Mian S."/>
            <person name="Hill R."/>
            <person name="Leitch I.J."/>
            <person name="Gaya E."/>
        </authorList>
    </citation>
    <scope>NUCLEOTIDE SEQUENCE</scope>
    <source>
        <strain evidence="2">LIQ254RAFAR</strain>
    </source>
</reference>
<keyword evidence="3" id="KW-1185">Reference proteome</keyword>
<sequence length="176" mass="19092">MPTGSTLKVDEGTSTEFLLVLLFCLLCALGVLVAGHIIAKRTGEMATYGTFIGIESMAWWLIATDPNNSILFLFTMLGLWAVSSYAFCHAAFDQMKIPKSSILYSIIIDGFLDVSLVRMTTAVDVPPSQRDLLTPALLSMSVALGVTVVSYPLIRNMLRDPPGYDLTSDDGAIHGR</sequence>
<proteinExistence type="predicted"/>
<evidence type="ECO:0000256" key="1">
    <source>
        <dbReference type="SAM" id="Phobius"/>
    </source>
</evidence>